<evidence type="ECO:0000313" key="2">
    <source>
        <dbReference type="EMBL" id="EFM44965.1"/>
    </source>
</evidence>
<comment type="caution">
    <text evidence="2">The sequence shown here is derived from an EMBL/GenBank/DDBJ whole genome shotgun (WGS) entry which is preliminary data.</text>
</comment>
<feature type="compositionally biased region" description="Basic and acidic residues" evidence="1">
    <location>
        <begin position="1"/>
        <end position="10"/>
    </location>
</feature>
<evidence type="ECO:0000256" key="1">
    <source>
        <dbReference type="SAM" id="MobiDB-lite"/>
    </source>
</evidence>
<name>E0QTZ1_9ACTO</name>
<sequence>MRLKITETHPHKNPGFLPAPPKSAQLADRNSDKLTTGIQINWRLDLR</sequence>
<keyword evidence="3" id="KW-1185">Reference proteome</keyword>
<dbReference type="HOGENOM" id="CLU_3170344_0_0_11"/>
<organism evidence="2 3">
    <name type="scientific">Mobiluncus mulieris ATCC 35239</name>
    <dbReference type="NCBI Taxonomy" id="871571"/>
    <lineage>
        <taxon>Bacteria</taxon>
        <taxon>Bacillati</taxon>
        <taxon>Actinomycetota</taxon>
        <taxon>Actinomycetes</taxon>
        <taxon>Actinomycetales</taxon>
        <taxon>Actinomycetaceae</taxon>
        <taxon>Mobiluncus</taxon>
    </lineage>
</organism>
<accession>E0QTZ1</accession>
<dbReference type="EMBL" id="AEET01000051">
    <property type="protein sequence ID" value="EFM44965.1"/>
    <property type="molecule type" value="Genomic_DNA"/>
</dbReference>
<protein>
    <submittedName>
        <fullName evidence="2">Uncharacterized protein</fullName>
    </submittedName>
</protein>
<reference evidence="2" key="1">
    <citation type="submission" date="2010-08" db="EMBL/GenBank/DDBJ databases">
        <authorList>
            <person name="Muzny D."/>
            <person name="Qin X."/>
            <person name="Deng J."/>
            <person name="Jiang H."/>
            <person name="Liu Y."/>
            <person name="Qu J."/>
            <person name="Song X.-Z."/>
            <person name="Zhang L."/>
            <person name="Thornton R."/>
            <person name="Coyle M."/>
            <person name="Francisco L."/>
            <person name="Jackson L."/>
            <person name="Javaid M."/>
            <person name="Korchina V."/>
            <person name="Kovar C."/>
            <person name="Mata R."/>
            <person name="Mathew T."/>
            <person name="Ngo R."/>
            <person name="Nguyen L."/>
            <person name="Nguyen N."/>
            <person name="Okwuonu G."/>
            <person name="Ongeri F."/>
            <person name="Pham C."/>
            <person name="Simmons D."/>
            <person name="Wilczek-Boney K."/>
            <person name="Hale W."/>
            <person name="Jakkamsetti A."/>
            <person name="Pham P."/>
            <person name="Ruth R."/>
            <person name="San Lucas F."/>
            <person name="Warren J."/>
            <person name="Zhang J."/>
            <person name="Zhao Z."/>
            <person name="Zhou C."/>
            <person name="Zhu D."/>
            <person name="Lee S."/>
            <person name="Bess C."/>
            <person name="Blankenburg K."/>
            <person name="Forbes L."/>
            <person name="Fu Q."/>
            <person name="Gubbala S."/>
            <person name="Hirani K."/>
            <person name="Jayaseelan J.C."/>
            <person name="Lara F."/>
            <person name="Munidasa M."/>
            <person name="Palculict T."/>
            <person name="Patil S."/>
            <person name="Pu L.-L."/>
            <person name="Saada N."/>
            <person name="Tang L."/>
            <person name="Weissenberger G."/>
            <person name="Zhu Y."/>
            <person name="Hemphill L."/>
            <person name="Shang Y."/>
            <person name="Youmans B."/>
            <person name="Ayvaz T."/>
            <person name="Ross M."/>
            <person name="Santibanez J."/>
            <person name="Aqrawi P."/>
            <person name="Gross S."/>
            <person name="Joshi V."/>
            <person name="Fowler G."/>
            <person name="Nazareth L."/>
            <person name="Reid J."/>
            <person name="Worley K."/>
            <person name="Petrosino J."/>
            <person name="Highlander S."/>
            <person name="Gibbs R."/>
        </authorList>
    </citation>
    <scope>NUCLEOTIDE SEQUENCE [LARGE SCALE GENOMIC DNA]</scope>
    <source>
        <strain evidence="2">ATCC 35239</strain>
    </source>
</reference>
<evidence type="ECO:0000313" key="3">
    <source>
        <dbReference type="Proteomes" id="UP000003045"/>
    </source>
</evidence>
<gene>
    <name evidence="2" type="ORF">HMPREF0580_2356</name>
</gene>
<proteinExistence type="predicted"/>
<dbReference type="Proteomes" id="UP000003045">
    <property type="component" value="Unassembled WGS sequence"/>
</dbReference>
<dbReference type="AlphaFoldDB" id="E0QTZ1"/>
<feature type="region of interest" description="Disordered" evidence="1">
    <location>
        <begin position="1"/>
        <end position="29"/>
    </location>
</feature>